<evidence type="ECO:0000256" key="4">
    <source>
        <dbReference type="ARBA" id="ARBA00032050"/>
    </source>
</evidence>
<dbReference type="Gene3D" id="2.60.300.12">
    <property type="entry name" value="HesB-like domain"/>
    <property type="match status" value="1"/>
</dbReference>
<dbReference type="AlphaFoldDB" id="A0A3E0X122"/>
<feature type="domain" description="Core" evidence="5">
    <location>
        <begin position="1"/>
        <end position="103"/>
    </location>
</feature>
<dbReference type="Proteomes" id="UP000256763">
    <property type="component" value="Unassembled WGS sequence"/>
</dbReference>
<dbReference type="OrthoDB" id="9801228at2"/>
<dbReference type="FunFam" id="2.60.300.12:FF:000001">
    <property type="entry name" value="Iron-binding protein IscA"/>
    <property type="match status" value="1"/>
</dbReference>
<dbReference type="InterPro" id="IPR000361">
    <property type="entry name" value="ATAP_core_dom"/>
</dbReference>
<dbReference type="GO" id="GO:0051537">
    <property type="term" value="F:2 iron, 2 sulfur cluster binding"/>
    <property type="evidence" value="ECO:0007669"/>
    <property type="project" value="TreeGrafter"/>
</dbReference>
<dbReference type="PROSITE" id="PS01152">
    <property type="entry name" value="HESB"/>
    <property type="match status" value="1"/>
</dbReference>
<evidence type="ECO:0000256" key="2">
    <source>
        <dbReference type="ARBA" id="ARBA00006718"/>
    </source>
</evidence>
<dbReference type="InterPro" id="IPR035903">
    <property type="entry name" value="HesB-like_dom_sf"/>
</dbReference>
<dbReference type="InterPro" id="IPR050322">
    <property type="entry name" value="Fe-S_cluster_asmbl/transfer"/>
</dbReference>
<evidence type="ECO:0000313" key="6">
    <source>
        <dbReference type="EMBL" id="RFA38093.1"/>
    </source>
</evidence>
<dbReference type="NCBIfam" id="TIGR00049">
    <property type="entry name" value="iron-sulfur cluster assembly accessory protein"/>
    <property type="match status" value="1"/>
</dbReference>
<gene>
    <name evidence="6" type="ORF">CAL65_07100</name>
</gene>
<comment type="similarity">
    <text evidence="2">Belongs to the HesB/IscA family.</text>
</comment>
<evidence type="ECO:0000259" key="5">
    <source>
        <dbReference type="Pfam" id="PF01521"/>
    </source>
</evidence>
<reference evidence="7" key="1">
    <citation type="submission" date="2017-05" db="EMBL/GenBank/DDBJ databases">
        <authorList>
            <person name="Sharma S."/>
            <person name="Sidhu C."/>
            <person name="Pinnaka A.K."/>
        </authorList>
    </citation>
    <scope>NUCLEOTIDE SEQUENCE [LARGE SCALE GENOMIC DNA]</scope>
    <source>
        <strain evidence="7">AK93</strain>
    </source>
</reference>
<keyword evidence="7" id="KW-1185">Reference proteome</keyword>
<dbReference type="EMBL" id="NFZW01000005">
    <property type="protein sequence ID" value="RFA38093.1"/>
    <property type="molecule type" value="Genomic_DNA"/>
</dbReference>
<dbReference type="SUPFAM" id="SSF89360">
    <property type="entry name" value="HesB-like domain"/>
    <property type="match status" value="1"/>
</dbReference>
<accession>A0A3E0X122</accession>
<dbReference type="GO" id="GO:0016226">
    <property type="term" value="P:iron-sulfur cluster assembly"/>
    <property type="evidence" value="ECO:0007669"/>
    <property type="project" value="InterPro"/>
</dbReference>
<dbReference type="InterPro" id="IPR016092">
    <property type="entry name" value="ATAP"/>
</dbReference>
<organism evidence="6 7">
    <name type="scientific">Alkalilimnicola ehrlichii</name>
    <dbReference type="NCBI Taxonomy" id="351052"/>
    <lineage>
        <taxon>Bacteria</taxon>
        <taxon>Pseudomonadati</taxon>
        <taxon>Pseudomonadota</taxon>
        <taxon>Gammaproteobacteria</taxon>
        <taxon>Chromatiales</taxon>
        <taxon>Ectothiorhodospiraceae</taxon>
        <taxon>Alkalilimnicola</taxon>
    </lineage>
</organism>
<comment type="cofactor">
    <cofactor evidence="1">
        <name>Fe cation</name>
        <dbReference type="ChEBI" id="CHEBI:24875"/>
    </cofactor>
</comment>
<evidence type="ECO:0000256" key="3">
    <source>
        <dbReference type="ARBA" id="ARBA00014591"/>
    </source>
</evidence>
<dbReference type="PANTHER" id="PTHR10072:SF41">
    <property type="entry name" value="IRON-SULFUR CLUSTER ASSEMBLY 1 HOMOLOG, MITOCHONDRIAL"/>
    <property type="match status" value="1"/>
</dbReference>
<evidence type="ECO:0000313" key="7">
    <source>
        <dbReference type="Proteomes" id="UP000256763"/>
    </source>
</evidence>
<evidence type="ECO:0000256" key="1">
    <source>
        <dbReference type="ARBA" id="ARBA00001962"/>
    </source>
</evidence>
<name>A0A3E0X122_9GAMM</name>
<dbReference type="GO" id="GO:0005829">
    <property type="term" value="C:cytosol"/>
    <property type="evidence" value="ECO:0007669"/>
    <property type="project" value="TreeGrafter"/>
</dbReference>
<sequence>MAIQITDAAANHIRKTMAKKENAIGLRLGVKTSGCSGFAYTVDYADAVDPEDNVYEQHGVKLVVDKKSLPFLEGMEIDYIREGLNQRFEFRNPNVTASCGCGESFSV</sequence>
<protein>
    <recommendedName>
        <fullName evidence="3">Iron-binding protein IscA</fullName>
    </recommendedName>
    <alternativeName>
        <fullName evidence="4">Iron-sulfur cluster assembly protein</fullName>
    </alternativeName>
</protein>
<proteinExistence type="inferred from homology"/>
<comment type="caution">
    <text evidence="6">The sequence shown here is derived from an EMBL/GenBank/DDBJ whole genome shotgun (WGS) entry which is preliminary data.</text>
</comment>
<dbReference type="Pfam" id="PF01521">
    <property type="entry name" value="Fe-S_biosyn"/>
    <property type="match status" value="1"/>
</dbReference>
<dbReference type="InterPro" id="IPR017870">
    <property type="entry name" value="FeS_cluster_insertion_CS"/>
</dbReference>
<dbReference type="RefSeq" id="WP_116301408.1">
    <property type="nucleotide sequence ID" value="NZ_NFZV01000004.1"/>
</dbReference>
<dbReference type="PANTHER" id="PTHR10072">
    <property type="entry name" value="IRON-SULFUR CLUSTER ASSEMBLY PROTEIN"/>
    <property type="match status" value="1"/>
</dbReference>